<evidence type="ECO:0000313" key="1">
    <source>
        <dbReference type="EMBL" id="QHT67660.1"/>
    </source>
</evidence>
<protein>
    <recommendedName>
        <fullName evidence="3">Nucleotidyltransferase family protein</fullName>
    </recommendedName>
</protein>
<dbReference type="KEGG" id="rhoz:GXP67_13985"/>
<dbReference type="AlphaFoldDB" id="A0A6C0GIX2"/>
<dbReference type="Gene3D" id="3.30.460.40">
    <property type="match status" value="1"/>
</dbReference>
<sequence length="164" mass="19232">MIYTDQTLYLQTLQQLQAAGIQYCVIGTFGLGLYNADFLLYSVTDCDLIVKNEAENLNKLAKALQELHWQLYLWEEPVMYPLPLEELAGKYYIRARQQEAILDATYEYESISWSTFEEQINYIEGIPVASMNHILYMKKRRNLEKDRQVVEHVEALLSNRNIVK</sequence>
<keyword evidence="2" id="KW-1185">Reference proteome</keyword>
<gene>
    <name evidence="1" type="ORF">GXP67_13985</name>
</gene>
<dbReference type="InterPro" id="IPR043519">
    <property type="entry name" value="NT_sf"/>
</dbReference>
<name>A0A6C0GIX2_9BACT</name>
<dbReference type="EMBL" id="CP048222">
    <property type="protein sequence ID" value="QHT67660.1"/>
    <property type="molecule type" value="Genomic_DNA"/>
</dbReference>
<evidence type="ECO:0008006" key="3">
    <source>
        <dbReference type="Google" id="ProtNLM"/>
    </source>
</evidence>
<dbReference type="RefSeq" id="WP_162443684.1">
    <property type="nucleotide sequence ID" value="NZ_CP048222.1"/>
</dbReference>
<evidence type="ECO:0000313" key="2">
    <source>
        <dbReference type="Proteomes" id="UP000480178"/>
    </source>
</evidence>
<accession>A0A6C0GIX2</accession>
<dbReference type="Proteomes" id="UP000480178">
    <property type="component" value="Chromosome"/>
</dbReference>
<proteinExistence type="predicted"/>
<organism evidence="1 2">
    <name type="scientific">Rhodocytophaga rosea</name>
    <dbReference type="NCBI Taxonomy" id="2704465"/>
    <lineage>
        <taxon>Bacteria</taxon>
        <taxon>Pseudomonadati</taxon>
        <taxon>Bacteroidota</taxon>
        <taxon>Cytophagia</taxon>
        <taxon>Cytophagales</taxon>
        <taxon>Rhodocytophagaceae</taxon>
        <taxon>Rhodocytophaga</taxon>
    </lineage>
</organism>
<dbReference type="SUPFAM" id="SSF81301">
    <property type="entry name" value="Nucleotidyltransferase"/>
    <property type="match status" value="1"/>
</dbReference>
<reference evidence="1 2" key="1">
    <citation type="submission" date="2020-01" db="EMBL/GenBank/DDBJ databases">
        <authorList>
            <person name="Kim M.K."/>
        </authorList>
    </citation>
    <scope>NUCLEOTIDE SEQUENCE [LARGE SCALE GENOMIC DNA]</scope>
    <source>
        <strain evidence="1 2">172606-1</strain>
    </source>
</reference>